<feature type="transmembrane region" description="Helical" evidence="1">
    <location>
        <begin position="701"/>
        <end position="723"/>
    </location>
</feature>
<keyword evidence="3" id="KW-1185">Reference proteome</keyword>
<dbReference type="EMBL" id="MU839838">
    <property type="protein sequence ID" value="KAK1753161.1"/>
    <property type="molecule type" value="Genomic_DNA"/>
</dbReference>
<sequence>MCRNHHPHGSSHVFYNCAACSSASDSWKPELTDCMMQHLVFYFTSAVLWLTFCRHCGAETSSTSLVDIYRPYLTHLPNDPASFNPFLGGQNFRICCQLAVNESLAIENDTLVIRPGQTFYRGDIAVLERFPQFPCVATFNGTMEGPPQDFWTPYSWCRRRCPGWSLAKPDNFSSWLKPLSAFILPSLIFCLSIPRRRRIHIPRTLFAKPKSLVGALFFLLKIPAASAIVSVEILVWLSVVFAISGPILVSTVYEALLDAATLKFLQQRIGSNSLSVRIRAHALLVVLLGNLDFGPAWHHAMLRVRALSQEPILARLSAVTTPVASSTSPSSLKTSFPGVLPATVPIPSPQGGVSSAAANDGNPPELLSIKSKLQAMLDSQNSFGTAVGVPVLFYVAAFSWSVYEIESSYGSFSSAHQLAFGLIWMIIPHIALVTSFLLAGSNPNVCQGIVPQEGQLAIDDNHSGAASSTLLVRQQHQTGGGGETGSCLKRVLSDGVRAVWREPSYKLSPYKAAWVWNRGTNKAMWIARLADEYHLNSIHDEILQHRFGSILWMSGLLAFVLIFIPVFFGALVSYTTPQVGFSCRSLTMLLYGMIQLVLILLSLADMVIWRRGADGRVIHEPDMVQKSDTVGGYVWYSAFTVSVLISVFTSLGGTVFMMIGLYSNCLCFIQARYWLVALSDPNALVFWNGATDAQLYYSMTWWFPAGVVAATFMVLVAYLGWWYQQHLRARFHDLVSGIDLLNENHLKESAGIGSDELRSF</sequence>
<keyword evidence="1" id="KW-0472">Membrane</keyword>
<organism evidence="2 3">
    <name type="scientific">Echria macrotheca</name>
    <dbReference type="NCBI Taxonomy" id="438768"/>
    <lineage>
        <taxon>Eukaryota</taxon>
        <taxon>Fungi</taxon>
        <taxon>Dikarya</taxon>
        <taxon>Ascomycota</taxon>
        <taxon>Pezizomycotina</taxon>
        <taxon>Sordariomycetes</taxon>
        <taxon>Sordariomycetidae</taxon>
        <taxon>Sordariales</taxon>
        <taxon>Schizotheciaceae</taxon>
        <taxon>Echria</taxon>
    </lineage>
</organism>
<feature type="transmembrane region" description="Helical" evidence="1">
    <location>
        <begin position="383"/>
        <end position="403"/>
    </location>
</feature>
<evidence type="ECO:0000313" key="3">
    <source>
        <dbReference type="Proteomes" id="UP001239445"/>
    </source>
</evidence>
<gene>
    <name evidence="2" type="ORF">QBC47DRAFT_387900</name>
</gene>
<keyword evidence="1" id="KW-1133">Transmembrane helix</keyword>
<dbReference type="Proteomes" id="UP001239445">
    <property type="component" value="Unassembled WGS sequence"/>
</dbReference>
<protein>
    <submittedName>
        <fullName evidence="2">Uncharacterized protein</fullName>
    </submittedName>
</protein>
<feature type="transmembrane region" description="Helical" evidence="1">
    <location>
        <begin position="212"/>
        <end position="229"/>
    </location>
</feature>
<accession>A0AAJ0F376</accession>
<feature type="transmembrane region" description="Helical" evidence="1">
    <location>
        <begin position="550"/>
        <end position="574"/>
    </location>
</feature>
<feature type="transmembrane region" description="Helical" evidence="1">
    <location>
        <begin position="633"/>
        <end position="659"/>
    </location>
</feature>
<feature type="transmembrane region" description="Helical" evidence="1">
    <location>
        <begin position="235"/>
        <end position="257"/>
    </location>
</feature>
<feature type="transmembrane region" description="Helical" evidence="1">
    <location>
        <begin position="586"/>
        <end position="609"/>
    </location>
</feature>
<comment type="caution">
    <text evidence="2">The sequence shown here is derived from an EMBL/GenBank/DDBJ whole genome shotgun (WGS) entry which is preliminary data.</text>
</comment>
<keyword evidence="1" id="KW-0812">Transmembrane</keyword>
<feature type="transmembrane region" description="Helical" evidence="1">
    <location>
        <begin position="175"/>
        <end position="191"/>
    </location>
</feature>
<dbReference type="AlphaFoldDB" id="A0AAJ0F376"/>
<name>A0AAJ0F376_9PEZI</name>
<proteinExistence type="predicted"/>
<reference evidence="2" key="1">
    <citation type="submission" date="2023-06" db="EMBL/GenBank/DDBJ databases">
        <title>Genome-scale phylogeny and comparative genomics of the fungal order Sordariales.</title>
        <authorList>
            <consortium name="Lawrence Berkeley National Laboratory"/>
            <person name="Hensen N."/>
            <person name="Bonometti L."/>
            <person name="Westerberg I."/>
            <person name="Brannstrom I.O."/>
            <person name="Guillou S."/>
            <person name="Cros-Aarteil S."/>
            <person name="Calhoun S."/>
            <person name="Haridas S."/>
            <person name="Kuo A."/>
            <person name="Mondo S."/>
            <person name="Pangilinan J."/>
            <person name="Riley R."/>
            <person name="Labutti K."/>
            <person name="Andreopoulos B."/>
            <person name="Lipzen A."/>
            <person name="Chen C."/>
            <person name="Yanf M."/>
            <person name="Daum C."/>
            <person name="Ng V."/>
            <person name="Clum A."/>
            <person name="Steindorff A."/>
            <person name="Ohm R."/>
            <person name="Martin F."/>
            <person name="Silar P."/>
            <person name="Natvig D."/>
            <person name="Lalanne C."/>
            <person name="Gautier V."/>
            <person name="Ament-Velasquez S.L."/>
            <person name="Kruys A."/>
            <person name="Hutchinson M.I."/>
            <person name="Powell A.J."/>
            <person name="Barry K."/>
            <person name="Miller A.N."/>
            <person name="Grigoriev I.V."/>
            <person name="Debuchy R."/>
            <person name="Gladieux P."/>
            <person name="Thoren M.H."/>
            <person name="Johannesson H."/>
        </authorList>
    </citation>
    <scope>NUCLEOTIDE SEQUENCE</scope>
    <source>
        <strain evidence="2">PSN4</strain>
    </source>
</reference>
<evidence type="ECO:0000256" key="1">
    <source>
        <dbReference type="SAM" id="Phobius"/>
    </source>
</evidence>
<evidence type="ECO:0000313" key="2">
    <source>
        <dbReference type="EMBL" id="KAK1753161.1"/>
    </source>
</evidence>
<feature type="transmembrane region" description="Helical" evidence="1">
    <location>
        <begin position="415"/>
        <end position="438"/>
    </location>
</feature>